<dbReference type="RefSeq" id="WP_255318351.1">
    <property type="nucleotide sequence ID" value="NZ_BOQK01000028.1"/>
</dbReference>
<name>A0A0B7I2L7_9FLAO</name>
<evidence type="ECO:0000313" key="2">
    <source>
        <dbReference type="Proteomes" id="UP000038200"/>
    </source>
</evidence>
<dbReference type="EMBL" id="CDOL01000219">
    <property type="protein sequence ID" value="CEN52850.1"/>
    <property type="molecule type" value="Genomic_DNA"/>
</dbReference>
<dbReference type="STRING" id="1848903.CCAND38_160022"/>
<proteinExistence type="predicted"/>
<protein>
    <submittedName>
        <fullName evidence="1">Uncharacterized protein</fullName>
    </submittedName>
</protein>
<gene>
    <name evidence="1" type="ORF">CCAND93_310013</name>
</gene>
<organism evidence="1 2">
    <name type="scientific">Capnocytophaga canis</name>
    <dbReference type="NCBI Taxonomy" id="1848903"/>
    <lineage>
        <taxon>Bacteria</taxon>
        <taxon>Pseudomonadati</taxon>
        <taxon>Bacteroidota</taxon>
        <taxon>Flavobacteriia</taxon>
        <taxon>Flavobacteriales</taxon>
        <taxon>Flavobacteriaceae</taxon>
        <taxon>Capnocytophaga</taxon>
    </lineage>
</organism>
<sequence>MRNILFVLTLLPIFGLKAQQKGKITYELVVTKNPDGKKKKNFL</sequence>
<evidence type="ECO:0000313" key="1">
    <source>
        <dbReference type="EMBL" id="CEN52850.1"/>
    </source>
</evidence>
<dbReference type="AlphaFoldDB" id="A0A0B7I2L7"/>
<dbReference type="Proteomes" id="UP000038200">
    <property type="component" value="Unassembled WGS sequence"/>
</dbReference>
<accession>A0A0B7I2L7</accession>
<reference evidence="1 2" key="1">
    <citation type="submission" date="2015-01" db="EMBL/GenBank/DDBJ databases">
        <authorList>
            <person name="MANFREDI Pablo"/>
        </authorList>
    </citation>
    <scope>NUCLEOTIDE SEQUENCE [LARGE SCALE GENOMIC DNA]</scope>
    <source>
        <strain evidence="1 2">CcD93</strain>
    </source>
</reference>